<feature type="region of interest" description="Disordered" evidence="1">
    <location>
        <begin position="509"/>
        <end position="548"/>
    </location>
</feature>
<dbReference type="PANTHER" id="PTHR13060:SF0">
    <property type="entry name" value="PROTEIN ECDYSONELESS HOMOLOG"/>
    <property type="match status" value="1"/>
</dbReference>
<protein>
    <submittedName>
        <fullName evidence="2">Uncharacterized protein</fullName>
    </submittedName>
</protein>
<feature type="region of interest" description="Disordered" evidence="1">
    <location>
        <begin position="356"/>
        <end position="397"/>
    </location>
</feature>
<accession>A0A9W8ACF8</accession>
<feature type="compositionally biased region" description="Acidic residues" evidence="1">
    <location>
        <begin position="678"/>
        <end position="689"/>
    </location>
</feature>
<comment type="caution">
    <text evidence="2">The sequence shown here is derived from an EMBL/GenBank/DDBJ whole genome shotgun (WGS) entry which is preliminary data.</text>
</comment>
<dbReference type="EMBL" id="JANBPT010000084">
    <property type="protein sequence ID" value="KAJ1928188.1"/>
    <property type="molecule type" value="Genomic_DNA"/>
</dbReference>
<dbReference type="AlphaFoldDB" id="A0A9W8ACF8"/>
<name>A0A9W8ACF8_9FUNG</name>
<reference evidence="2" key="1">
    <citation type="submission" date="2022-07" db="EMBL/GenBank/DDBJ databases">
        <title>Phylogenomic reconstructions and comparative analyses of Kickxellomycotina fungi.</title>
        <authorList>
            <person name="Reynolds N.K."/>
            <person name="Stajich J.E."/>
            <person name="Barry K."/>
            <person name="Grigoriev I.V."/>
            <person name="Crous P."/>
            <person name="Smith M.E."/>
        </authorList>
    </citation>
    <scope>NUCLEOTIDE SEQUENCE</scope>
    <source>
        <strain evidence="2">RSA 861</strain>
    </source>
</reference>
<gene>
    <name evidence="2" type="ORF">IWQ60_002266</name>
</gene>
<dbReference type="PANTHER" id="PTHR13060">
    <property type="entry name" value="SGT1 PROTEIN HSGT1 SUPPRESSOR OF GCR2"/>
    <property type="match status" value="1"/>
</dbReference>
<evidence type="ECO:0000313" key="3">
    <source>
        <dbReference type="Proteomes" id="UP001150569"/>
    </source>
</evidence>
<dbReference type="GO" id="GO:0005634">
    <property type="term" value="C:nucleus"/>
    <property type="evidence" value="ECO:0007669"/>
    <property type="project" value="TreeGrafter"/>
</dbReference>
<keyword evidence="3" id="KW-1185">Reference proteome</keyword>
<feature type="compositionally biased region" description="Basic and acidic residues" evidence="1">
    <location>
        <begin position="373"/>
        <end position="383"/>
    </location>
</feature>
<organism evidence="2 3">
    <name type="scientific">Tieghemiomyces parasiticus</name>
    <dbReference type="NCBI Taxonomy" id="78921"/>
    <lineage>
        <taxon>Eukaryota</taxon>
        <taxon>Fungi</taxon>
        <taxon>Fungi incertae sedis</taxon>
        <taxon>Zoopagomycota</taxon>
        <taxon>Kickxellomycotina</taxon>
        <taxon>Dimargaritomycetes</taxon>
        <taxon>Dimargaritales</taxon>
        <taxon>Dimargaritaceae</taxon>
        <taxon>Tieghemiomyces</taxon>
    </lineage>
</organism>
<sequence length="689" mass="76238">MENIFAHQVIPEDTVTYEIYRVPDDKAQGADPLPSPADLLDQVEALLAPYTADYLWQKAPFRLTAHPDGPGRAFRPVLSGRTAFGDCLEDEWFIVFLLRRLSTTYPQLVVTVTDSDGQFLLIEAAEAIPEWLTPQNSAHRVYLYRGDLHIIQSGTSSTDHGTEETDLTLSEGLTVLATEPSATRASDAVQRAVFARLVDYPRAIRAHSQFRTRCYVPHRVAHLLYHQPQLLAAAVEAFYLRDPVALRLCRDMRQFPPASGVLATVRWTRTMYAQTVGQAFVLPKIFDSDDSDGASRTLPTEREREVGAKLACGFEIVCRGRDLTDPGLPDQLHTEAAERRQATRWEEYRQRLEDKGYFGDERPGSQLYQAKETAARNEFERRMAPPSGTEQRSPDDLDAGDTTICQIHGLLQQPLVPVDTLTADLIPKDDSDAWMYVHPDHLDEVLRKQQENVDRLKESEAFEAVGASQSRTHAVPTGPELSEAFNMADMVDQFQAFLDRDAGLAGAEFENERSDSEGSNGDDEETEWGDLPSQPPFGSSVVEDGSSDAPLSFDPTLFFATLERALGAPLPTPATDTSREPTEKRVQFAKAESEPEDPELGLDTVMGAMDSELAGTKVGESFERRPTATVDAEEMDAPVDVDLNLVKNILASFKAQQGLPGPAGNMLGRFNLHLPPDAESDVDDGDMSD</sequence>
<proteinExistence type="predicted"/>
<evidence type="ECO:0000313" key="2">
    <source>
        <dbReference type="EMBL" id="KAJ1928188.1"/>
    </source>
</evidence>
<feature type="region of interest" description="Disordered" evidence="1">
    <location>
        <begin position="670"/>
        <end position="689"/>
    </location>
</feature>
<evidence type="ECO:0000256" key="1">
    <source>
        <dbReference type="SAM" id="MobiDB-lite"/>
    </source>
</evidence>
<dbReference type="InterPro" id="IPR010770">
    <property type="entry name" value="Ecd"/>
</dbReference>
<dbReference type="Pfam" id="PF07093">
    <property type="entry name" value="SGT1"/>
    <property type="match status" value="1"/>
</dbReference>
<dbReference type="Proteomes" id="UP001150569">
    <property type="component" value="Unassembled WGS sequence"/>
</dbReference>
<dbReference type="OrthoDB" id="27237at2759"/>